<evidence type="ECO:0000256" key="3">
    <source>
        <dbReference type="ARBA" id="ARBA00022692"/>
    </source>
</evidence>
<gene>
    <name evidence="7" type="ORF">H9789_03935</name>
</gene>
<evidence type="ECO:0000313" key="7">
    <source>
        <dbReference type="EMBL" id="MBU3852962.1"/>
    </source>
</evidence>
<dbReference type="InterPro" id="IPR050833">
    <property type="entry name" value="Poly_Biosynth_Transport"/>
</dbReference>
<dbReference type="AlphaFoldDB" id="A0A9E2L668"/>
<organism evidence="7 8">
    <name type="scientific">Candidatus Paraprevotella stercoravium</name>
    <dbReference type="NCBI Taxonomy" id="2838725"/>
    <lineage>
        <taxon>Bacteria</taxon>
        <taxon>Pseudomonadati</taxon>
        <taxon>Bacteroidota</taxon>
        <taxon>Bacteroidia</taxon>
        <taxon>Bacteroidales</taxon>
        <taxon>Prevotellaceae</taxon>
        <taxon>Paraprevotella</taxon>
    </lineage>
</organism>
<keyword evidence="4 6" id="KW-1133">Transmembrane helix</keyword>
<feature type="transmembrane region" description="Helical" evidence="6">
    <location>
        <begin position="355"/>
        <end position="381"/>
    </location>
</feature>
<dbReference type="Pfam" id="PF01943">
    <property type="entry name" value="Polysacc_synt"/>
    <property type="match status" value="1"/>
</dbReference>
<reference evidence="7" key="1">
    <citation type="journal article" date="2021" name="PeerJ">
        <title>Extensive microbial diversity within the chicken gut microbiome revealed by metagenomics and culture.</title>
        <authorList>
            <person name="Gilroy R."/>
            <person name="Ravi A."/>
            <person name="Getino M."/>
            <person name="Pursley I."/>
            <person name="Horton D.L."/>
            <person name="Alikhan N.F."/>
            <person name="Baker D."/>
            <person name="Gharbi K."/>
            <person name="Hall N."/>
            <person name="Watson M."/>
            <person name="Adriaenssens E.M."/>
            <person name="Foster-Nyarko E."/>
            <person name="Jarju S."/>
            <person name="Secka A."/>
            <person name="Antonio M."/>
            <person name="Oren A."/>
            <person name="Chaudhuri R.R."/>
            <person name="La Ragione R."/>
            <person name="Hildebrand F."/>
            <person name="Pallen M.J."/>
        </authorList>
    </citation>
    <scope>NUCLEOTIDE SEQUENCE</scope>
    <source>
        <strain evidence="7">G3-2149</strain>
    </source>
</reference>
<feature type="transmembrane region" description="Helical" evidence="6">
    <location>
        <begin position="201"/>
        <end position="221"/>
    </location>
</feature>
<comment type="subcellular location">
    <subcellularLocation>
        <location evidence="1">Cell membrane</location>
        <topology evidence="1">Multi-pass membrane protein</topology>
    </subcellularLocation>
</comment>
<evidence type="ECO:0000256" key="6">
    <source>
        <dbReference type="SAM" id="Phobius"/>
    </source>
</evidence>
<dbReference type="GO" id="GO:0005886">
    <property type="term" value="C:plasma membrane"/>
    <property type="evidence" value="ECO:0007669"/>
    <property type="project" value="UniProtKB-SubCell"/>
</dbReference>
<feature type="transmembrane region" description="Helical" evidence="6">
    <location>
        <begin position="325"/>
        <end position="349"/>
    </location>
</feature>
<dbReference type="PANTHER" id="PTHR30250">
    <property type="entry name" value="PST FAMILY PREDICTED COLANIC ACID TRANSPORTER"/>
    <property type="match status" value="1"/>
</dbReference>
<keyword evidence="3 6" id="KW-0812">Transmembrane</keyword>
<feature type="transmembrane region" description="Helical" evidence="6">
    <location>
        <begin position="145"/>
        <end position="165"/>
    </location>
</feature>
<feature type="transmembrane region" description="Helical" evidence="6">
    <location>
        <begin position="242"/>
        <end position="271"/>
    </location>
</feature>
<feature type="transmembrane region" description="Helical" evidence="6">
    <location>
        <begin position="414"/>
        <end position="435"/>
    </location>
</feature>
<evidence type="ECO:0000313" key="8">
    <source>
        <dbReference type="Proteomes" id="UP000823865"/>
    </source>
</evidence>
<reference evidence="7" key="2">
    <citation type="submission" date="2021-04" db="EMBL/GenBank/DDBJ databases">
        <authorList>
            <person name="Gilroy R."/>
        </authorList>
    </citation>
    <scope>NUCLEOTIDE SEQUENCE</scope>
    <source>
        <strain evidence="7">G3-2149</strain>
    </source>
</reference>
<evidence type="ECO:0000256" key="4">
    <source>
        <dbReference type="ARBA" id="ARBA00022989"/>
    </source>
</evidence>
<feature type="transmembrane region" description="Helical" evidence="6">
    <location>
        <begin position="277"/>
        <end position="297"/>
    </location>
</feature>
<keyword evidence="5 6" id="KW-0472">Membrane</keyword>
<keyword evidence="2" id="KW-1003">Cell membrane</keyword>
<accession>A0A9E2L668</accession>
<feature type="transmembrane region" description="Helical" evidence="6">
    <location>
        <begin position="50"/>
        <end position="66"/>
    </location>
</feature>
<sequence>MDEKNVTDLPDGENIQQQKSTTYGQIVKFTGVLGGTQMLTMVVSLVRNKLATVFLGAAGMGLVALYQNVMTFVSNITNLGLPMSTIKHVSDRMEHRSTDYVESYVSTIRTWVVATAIIGVLFTVLLAPVLNQISFHDKGNHTWDIVLLSPMVGFLAVTGGELALLKAARKLKSIAWTALLCSGAALLSTIPFYYYYHEKGIVPALLCSTFAVMCVYIYHANKVFPWRVLRLSDKVWRQGIGVVRLGLAFIISSVLASLAEWVISIVILRYASLEEVAFFKMGFSLMITYPGMVFVALEADYYPRLSAVHQNLGDMTDSVNQQIKVCVMLIAPILIAFVLLLPVIVPLLYTREFLPIVDMAVCASLYMLFRGVTLPLAYLPLVKGDLKIYLIVEFLYNVFFVALVVGGFVSWGLIGGGIALALTGLLEMLMLLLTYRWRYGVLLYREVLLNMLIQGLLILMTAVLCLCASGIMKFVFGILFFLFSALYTFSFLKENTGLWEKIKGRFKK</sequence>
<dbReference type="Proteomes" id="UP000823865">
    <property type="component" value="Unassembled WGS sequence"/>
</dbReference>
<dbReference type="PANTHER" id="PTHR30250:SF11">
    <property type="entry name" value="O-ANTIGEN TRANSPORTER-RELATED"/>
    <property type="match status" value="1"/>
</dbReference>
<evidence type="ECO:0000256" key="1">
    <source>
        <dbReference type="ARBA" id="ARBA00004651"/>
    </source>
</evidence>
<evidence type="ECO:0000256" key="5">
    <source>
        <dbReference type="ARBA" id="ARBA00023136"/>
    </source>
</evidence>
<name>A0A9E2L668_9BACT</name>
<dbReference type="InterPro" id="IPR002797">
    <property type="entry name" value="Polysacc_synth"/>
</dbReference>
<dbReference type="EMBL" id="JAHLFU010000075">
    <property type="protein sequence ID" value="MBU3852962.1"/>
    <property type="molecule type" value="Genomic_DNA"/>
</dbReference>
<comment type="caution">
    <text evidence="7">The sequence shown here is derived from an EMBL/GenBank/DDBJ whole genome shotgun (WGS) entry which is preliminary data.</text>
</comment>
<feature type="transmembrane region" description="Helical" evidence="6">
    <location>
        <begin position="174"/>
        <end position="195"/>
    </location>
</feature>
<evidence type="ECO:0000256" key="2">
    <source>
        <dbReference type="ARBA" id="ARBA00022475"/>
    </source>
</evidence>
<feature type="transmembrane region" description="Helical" evidence="6">
    <location>
        <begin position="447"/>
        <end position="464"/>
    </location>
</feature>
<feature type="transmembrane region" description="Helical" evidence="6">
    <location>
        <begin position="388"/>
        <end position="408"/>
    </location>
</feature>
<feature type="transmembrane region" description="Helical" evidence="6">
    <location>
        <begin position="470"/>
        <end position="492"/>
    </location>
</feature>
<protein>
    <submittedName>
        <fullName evidence="7">Oligosaccharide flippase family protein</fullName>
    </submittedName>
</protein>
<proteinExistence type="predicted"/>
<feature type="transmembrane region" description="Helical" evidence="6">
    <location>
        <begin position="111"/>
        <end position="133"/>
    </location>
</feature>